<keyword evidence="4" id="KW-1185">Reference proteome</keyword>
<reference evidence="4" key="1">
    <citation type="journal article" date="2019" name="Int. J. Syst. Evol. Microbiol.">
        <title>The Global Catalogue of Microorganisms (GCM) 10K type strain sequencing project: providing services to taxonomists for standard genome sequencing and annotation.</title>
        <authorList>
            <consortium name="The Broad Institute Genomics Platform"/>
            <consortium name="The Broad Institute Genome Sequencing Center for Infectious Disease"/>
            <person name="Wu L."/>
            <person name="Ma J."/>
        </authorList>
    </citation>
    <scope>NUCLEOTIDE SEQUENCE [LARGE SCALE GENOMIC DNA]</scope>
    <source>
        <strain evidence="4">KCTC 52168</strain>
    </source>
</reference>
<proteinExistence type="predicted"/>
<dbReference type="EMBL" id="JBHRTI010000003">
    <property type="protein sequence ID" value="MFC3146214.1"/>
    <property type="molecule type" value="Genomic_DNA"/>
</dbReference>
<dbReference type="Pfam" id="PF13827">
    <property type="entry name" value="DUF4189"/>
    <property type="match status" value="2"/>
</dbReference>
<evidence type="ECO:0000313" key="4">
    <source>
        <dbReference type="Proteomes" id="UP001595556"/>
    </source>
</evidence>
<feature type="chain" id="PRO_5046634074" evidence="1">
    <location>
        <begin position="30"/>
        <end position="419"/>
    </location>
</feature>
<feature type="domain" description="DUF4189" evidence="2">
    <location>
        <begin position="300"/>
        <end position="394"/>
    </location>
</feature>
<feature type="domain" description="DUF4189" evidence="2">
    <location>
        <begin position="97"/>
        <end position="208"/>
    </location>
</feature>
<dbReference type="Proteomes" id="UP001595556">
    <property type="component" value="Unassembled WGS sequence"/>
</dbReference>
<feature type="signal peptide" evidence="1">
    <location>
        <begin position="1"/>
        <end position="29"/>
    </location>
</feature>
<name>A0ABV7H1B4_9BURK</name>
<evidence type="ECO:0000313" key="3">
    <source>
        <dbReference type="EMBL" id="MFC3146214.1"/>
    </source>
</evidence>
<evidence type="ECO:0000256" key="1">
    <source>
        <dbReference type="SAM" id="SignalP"/>
    </source>
</evidence>
<evidence type="ECO:0000259" key="2">
    <source>
        <dbReference type="Pfam" id="PF13827"/>
    </source>
</evidence>
<protein>
    <submittedName>
        <fullName evidence="3">DUF4189 domain-containing protein</fullName>
    </submittedName>
</protein>
<accession>A0ABV7H1B4</accession>
<organism evidence="3 4">
    <name type="scientific">Piscinibacterium candidicorallinum</name>
    <dbReference type="NCBI Taxonomy" id="1793872"/>
    <lineage>
        <taxon>Bacteria</taxon>
        <taxon>Pseudomonadati</taxon>
        <taxon>Pseudomonadota</taxon>
        <taxon>Betaproteobacteria</taxon>
        <taxon>Burkholderiales</taxon>
        <taxon>Piscinibacterium</taxon>
    </lineage>
</organism>
<keyword evidence="1" id="KW-0732">Signal</keyword>
<gene>
    <name evidence="3" type="ORF">ACFOEN_01010</name>
</gene>
<sequence>MKEWTLKRACRALSRLSIARVAIIALACAAGGLPLGVKADHPCTGSPGEVRIGTWPGSNGVAPIPICRWVQQPGNGAAPARVAPPAPPTWEWLSVTYNALATSIEPGVYGLAAGHARQAAADAHALQACRAAGGKACEINAGTRNGCIALAKAPDGWLIWGSSWDGARLGDRDRGELEAGLLSACTKQGGEGGKGTQGRPCELVRTVCERVTSAGRALRRQPGAVYGNEHTPGAAAAPVPGVHHCGAGRMPVLLRVSDKPGAWQQAHCLPNASARDATHPDADDVRVQRRRFETFENRFAAAALAGSGPAYGLAAGATTQEQADAQAIERCLAAGGDRCEVRMRTHNTCIAVAAGPADFRYVLWGFSHSEASRSAVEECSKKAGQACTALQTACSYGAYIGLRPEQQANVRYYQTPPPE</sequence>
<comment type="caution">
    <text evidence="3">The sequence shown here is derived from an EMBL/GenBank/DDBJ whole genome shotgun (WGS) entry which is preliminary data.</text>
</comment>
<dbReference type="InterPro" id="IPR025240">
    <property type="entry name" value="DUF4189"/>
</dbReference>